<dbReference type="AlphaFoldDB" id="A0A2S2F9P8"/>
<keyword evidence="2" id="KW-0732">Signal</keyword>
<dbReference type="KEGG" id="adv:DJ533_03365"/>
<sequence length="120" mass="12391">MRLKLLGLSFLTGLSMASVSAFAEPPIQPGETIESLSKVRFLTPENQQIAAAPEALTLQDIPAQLAAPEALAPQDIPAQAAPEALAPQDSPMQAAPEAQSPTADPAANVQGIPFQDPAVN</sequence>
<proteinExistence type="predicted"/>
<keyword evidence="4" id="KW-1185">Reference proteome</keyword>
<feature type="signal peptide" evidence="2">
    <location>
        <begin position="1"/>
        <end position="23"/>
    </location>
</feature>
<organism evidence="3 4">
    <name type="scientific">Acinetobacter defluvii</name>
    <dbReference type="NCBI Taxonomy" id="1871111"/>
    <lineage>
        <taxon>Bacteria</taxon>
        <taxon>Pseudomonadati</taxon>
        <taxon>Pseudomonadota</taxon>
        <taxon>Gammaproteobacteria</taxon>
        <taxon>Moraxellales</taxon>
        <taxon>Moraxellaceae</taxon>
        <taxon>Acinetobacter</taxon>
    </lineage>
</organism>
<dbReference type="RefSeq" id="WP_065993215.1">
    <property type="nucleotide sequence ID" value="NZ_CP029397.2"/>
</dbReference>
<feature type="chain" id="PRO_5015398924" evidence="2">
    <location>
        <begin position="24"/>
        <end position="120"/>
    </location>
</feature>
<dbReference type="OrthoDB" id="6694311at2"/>
<gene>
    <name evidence="3" type="ORF">DJ533_03365</name>
</gene>
<dbReference type="EMBL" id="CP029397">
    <property type="protein sequence ID" value="AWL27696.1"/>
    <property type="molecule type" value="Genomic_DNA"/>
</dbReference>
<accession>A0A2S2F9P8</accession>
<reference evidence="3" key="1">
    <citation type="submission" date="2019-08" db="EMBL/GenBank/DDBJ databases">
        <title>The complete genome of Acinetobacter defluvii strain WCHAD010030.</title>
        <authorList>
            <person name="Hu Y."/>
            <person name="Qin J."/>
            <person name="Feng Y."/>
            <person name="Zong Z."/>
        </authorList>
    </citation>
    <scope>NUCLEOTIDE SEQUENCE</scope>
    <source>
        <strain evidence="3">WCHA30</strain>
    </source>
</reference>
<evidence type="ECO:0000256" key="1">
    <source>
        <dbReference type="SAM" id="MobiDB-lite"/>
    </source>
</evidence>
<feature type="compositionally biased region" description="Low complexity" evidence="1">
    <location>
        <begin position="69"/>
        <end position="88"/>
    </location>
</feature>
<evidence type="ECO:0000313" key="4">
    <source>
        <dbReference type="Proteomes" id="UP000245977"/>
    </source>
</evidence>
<evidence type="ECO:0000256" key="2">
    <source>
        <dbReference type="SAM" id="SignalP"/>
    </source>
</evidence>
<evidence type="ECO:0000313" key="3">
    <source>
        <dbReference type="EMBL" id="AWL27696.1"/>
    </source>
</evidence>
<dbReference type="Proteomes" id="UP000245977">
    <property type="component" value="Chromosome"/>
</dbReference>
<protein>
    <submittedName>
        <fullName evidence="3">Uncharacterized protein</fullName>
    </submittedName>
</protein>
<feature type="region of interest" description="Disordered" evidence="1">
    <location>
        <begin position="69"/>
        <end position="120"/>
    </location>
</feature>
<name>A0A2S2F9P8_9GAMM</name>